<evidence type="ECO:0000313" key="3">
    <source>
        <dbReference type="Proteomes" id="UP000001514"/>
    </source>
</evidence>
<dbReference type="InterPro" id="IPR007736">
    <property type="entry name" value="Caleosin-related"/>
</dbReference>
<evidence type="ECO:0008006" key="4">
    <source>
        <dbReference type="Google" id="ProtNLM"/>
    </source>
</evidence>
<feature type="non-terminal residue" evidence="2">
    <location>
        <position position="1"/>
    </location>
</feature>
<accession>D8S798</accession>
<dbReference type="Gene3D" id="1.10.238.10">
    <property type="entry name" value="EF-hand"/>
    <property type="match status" value="1"/>
</dbReference>
<organism evidence="3">
    <name type="scientific">Selaginella moellendorffii</name>
    <name type="common">Spikemoss</name>
    <dbReference type="NCBI Taxonomy" id="88036"/>
    <lineage>
        <taxon>Eukaryota</taxon>
        <taxon>Viridiplantae</taxon>
        <taxon>Streptophyta</taxon>
        <taxon>Embryophyta</taxon>
        <taxon>Tracheophyta</taxon>
        <taxon>Lycopodiopsida</taxon>
        <taxon>Selaginellales</taxon>
        <taxon>Selaginellaceae</taxon>
        <taxon>Selaginella</taxon>
    </lineage>
</organism>
<comment type="similarity">
    <text evidence="1">Belongs to the caleosin family.</text>
</comment>
<gene>
    <name evidence="2" type="ORF">SELMODRAFT_110494</name>
</gene>
<evidence type="ECO:0000313" key="2">
    <source>
        <dbReference type="EMBL" id="EFJ19719.1"/>
    </source>
</evidence>
<reference evidence="2 3" key="1">
    <citation type="journal article" date="2011" name="Science">
        <title>The Selaginella genome identifies genetic changes associated with the evolution of vascular plants.</title>
        <authorList>
            <person name="Banks J.A."/>
            <person name="Nishiyama T."/>
            <person name="Hasebe M."/>
            <person name="Bowman J.L."/>
            <person name="Gribskov M."/>
            <person name="dePamphilis C."/>
            <person name="Albert V.A."/>
            <person name="Aono N."/>
            <person name="Aoyama T."/>
            <person name="Ambrose B.A."/>
            <person name="Ashton N.W."/>
            <person name="Axtell M.J."/>
            <person name="Barker E."/>
            <person name="Barker M.S."/>
            <person name="Bennetzen J.L."/>
            <person name="Bonawitz N.D."/>
            <person name="Chapple C."/>
            <person name="Cheng C."/>
            <person name="Correa L.G."/>
            <person name="Dacre M."/>
            <person name="DeBarry J."/>
            <person name="Dreyer I."/>
            <person name="Elias M."/>
            <person name="Engstrom E.M."/>
            <person name="Estelle M."/>
            <person name="Feng L."/>
            <person name="Finet C."/>
            <person name="Floyd S.K."/>
            <person name="Frommer W.B."/>
            <person name="Fujita T."/>
            <person name="Gramzow L."/>
            <person name="Gutensohn M."/>
            <person name="Harholt J."/>
            <person name="Hattori M."/>
            <person name="Heyl A."/>
            <person name="Hirai T."/>
            <person name="Hiwatashi Y."/>
            <person name="Ishikawa M."/>
            <person name="Iwata M."/>
            <person name="Karol K.G."/>
            <person name="Koehler B."/>
            <person name="Kolukisaoglu U."/>
            <person name="Kubo M."/>
            <person name="Kurata T."/>
            <person name="Lalonde S."/>
            <person name="Li K."/>
            <person name="Li Y."/>
            <person name="Litt A."/>
            <person name="Lyons E."/>
            <person name="Manning G."/>
            <person name="Maruyama T."/>
            <person name="Michael T.P."/>
            <person name="Mikami K."/>
            <person name="Miyazaki S."/>
            <person name="Morinaga S."/>
            <person name="Murata T."/>
            <person name="Mueller-Roeber B."/>
            <person name="Nelson D.R."/>
            <person name="Obara M."/>
            <person name="Oguri Y."/>
            <person name="Olmstead R.G."/>
            <person name="Onodera N."/>
            <person name="Petersen B.L."/>
            <person name="Pils B."/>
            <person name="Prigge M."/>
            <person name="Rensing S.A."/>
            <person name="Riano-Pachon D.M."/>
            <person name="Roberts A.W."/>
            <person name="Sato Y."/>
            <person name="Scheller H.V."/>
            <person name="Schulz B."/>
            <person name="Schulz C."/>
            <person name="Shakirov E.V."/>
            <person name="Shibagaki N."/>
            <person name="Shinohara N."/>
            <person name="Shippen D.E."/>
            <person name="Soerensen I."/>
            <person name="Sotooka R."/>
            <person name="Sugimoto N."/>
            <person name="Sugita M."/>
            <person name="Sumikawa N."/>
            <person name="Tanurdzic M."/>
            <person name="Theissen G."/>
            <person name="Ulvskov P."/>
            <person name="Wakazuki S."/>
            <person name="Weng J.K."/>
            <person name="Willats W.W."/>
            <person name="Wipf D."/>
            <person name="Wolf P.G."/>
            <person name="Yang L."/>
            <person name="Zimmer A.D."/>
            <person name="Zhu Q."/>
            <person name="Mitros T."/>
            <person name="Hellsten U."/>
            <person name="Loque D."/>
            <person name="Otillar R."/>
            <person name="Salamov A."/>
            <person name="Schmutz J."/>
            <person name="Shapiro H."/>
            <person name="Lindquist E."/>
            <person name="Lucas S."/>
            <person name="Rokhsar D."/>
            <person name="Grigoriev I.V."/>
        </authorList>
    </citation>
    <scope>NUCLEOTIDE SEQUENCE [LARGE SCALE GENOMIC DNA]</scope>
</reference>
<sequence length="175" mass="20199">LELHVEFFDRDGDGKVYPWETYNGMLALGFDIPFSVFSTLALNVALSYPTLESWIPDLLFPVHIKNIHKGIHGSDTGIYDHDGNFDEANFEKTFAKFARTHPDKMTFDEILTMTRRNRDVNDFFGWAAAQLEWRPAYEIMKDQDGFASKEDIRAIYDGSLFYQVEQRVKGAKEVS</sequence>
<keyword evidence="3" id="KW-1185">Reference proteome</keyword>
<dbReference type="InterPro" id="IPR011992">
    <property type="entry name" value="EF-hand-dom_pair"/>
</dbReference>
<dbReference type="SUPFAM" id="SSF47473">
    <property type="entry name" value="EF-hand"/>
    <property type="match status" value="1"/>
</dbReference>
<dbReference type="InParanoid" id="D8S798"/>
<dbReference type="Pfam" id="PF05042">
    <property type="entry name" value="Caleosin"/>
    <property type="match status" value="1"/>
</dbReference>
<dbReference type="AlphaFoldDB" id="D8S798"/>
<dbReference type="Proteomes" id="UP000001514">
    <property type="component" value="Unassembled WGS sequence"/>
</dbReference>
<name>D8S798_SELML</name>
<protein>
    <recommendedName>
        <fullName evidence="4">EF-hand domain-containing protein</fullName>
    </recommendedName>
</protein>
<dbReference type="GO" id="GO:0005509">
    <property type="term" value="F:calcium ion binding"/>
    <property type="evidence" value="ECO:0000318"/>
    <property type="project" value="GO_Central"/>
</dbReference>
<dbReference type="PANTHER" id="PTHR31495:SF20">
    <property type="entry name" value="CALEOSIN-RELATED FAMILY PROTEIN"/>
    <property type="match status" value="1"/>
</dbReference>
<dbReference type="HOGENOM" id="CLU_062049_2_1_1"/>
<dbReference type="GO" id="GO:0004497">
    <property type="term" value="F:monooxygenase activity"/>
    <property type="evidence" value="ECO:0000318"/>
    <property type="project" value="GO_Central"/>
</dbReference>
<dbReference type="STRING" id="88036.D8S798"/>
<proteinExistence type="inferred from homology"/>
<dbReference type="OMA" id="GWIIAKG"/>
<dbReference type="PANTHER" id="PTHR31495">
    <property type="entry name" value="PEROXYGENASE 3-RELATED"/>
    <property type="match status" value="1"/>
</dbReference>
<dbReference type="EMBL" id="GL377605">
    <property type="protein sequence ID" value="EFJ19719.1"/>
    <property type="molecule type" value="Genomic_DNA"/>
</dbReference>
<dbReference type="KEGG" id="smo:SELMODRAFT_110494"/>
<evidence type="ECO:0000256" key="1">
    <source>
        <dbReference type="ARBA" id="ARBA00006765"/>
    </source>
</evidence>